<dbReference type="InParanoid" id="D8PKT9"/>
<dbReference type="VEuPathDB" id="FungiDB:SCHCODRAFT_02743934"/>
<gene>
    <name evidence="2" type="ORF">SCHCODRAFT_104546</name>
</gene>
<dbReference type="RefSeq" id="XP_003038936.1">
    <property type="nucleotide sequence ID" value="XM_003038890.1"/>
</dbReference>
<feature type="region of interest" description="Disordered" evidence="1">
    <location>
        <begin position="1"/>
        <end position="28"/>
    </location>
</feature>
<dbReference type="Proteomes" id="UP000007431">
    <property type="component" value="Unassembled WGS sequence"/>
</dbReference>
<proteinExistence type="predicted"/>
<evidence type="ECO:0000256" key="1">
    <source>
        <dbReference type="SAM" id="MobiDB-lite"/>
    </source>
</evidence>
<sequence length="193" mass="22323">MSDANRDEDDEAEPQATSDVRSRAGTPVAKPASLRCLAHIPEPPEAAEASDVWHFGYPMTPREIGEFLDRYRGGRERFGSYPDMWPEHVAAYASCKTGWPGIRHVFVEGVKDVPGIGDMTGPEWQTEFSLHRVDGKREVTFLMICSTIATWFMAHKPWQEQLDELTRLFEKEPLWMKDVMPKREAWRLYQFEY</sequence>
<dbReference type="HOGENOM" id="CLU_1409544_0_0_1"/>
<dbReference type="AlphaFoldDB" id="D8PKT9"/>
<keyword evidence="3" id="KW-1185">Reference proteome</keyword>
<name>D8PKT9_SCHCM</name>
<organism evidence="3">
    <name type="scientific">Schizophyllum commune (strain H4-8 / FGSC 9210)</name>
    <name type="common">Split gill fungus</name>
    <dbReference type="NCBI Taxonomy" id="578458"/>
    <lineage>
        <taxon>Eukaryota</taxon>
        <taxon>Fungi</taxon>
        <taxon>Dikarya</taxon>
        <taxon>Basidiomycota</taxon>
        <taxon>Agaricomycotina</taxon>
        <taxon>Agaricomycetes</taxon>
        <taxon>Agaricomycetidae</taxon>
        <taxon>Agaricales</taxon>
        <taxon>Schizophyllaceae</taxon>
        <taxon>Schizophyllum</taxon>
    </lineage>
</organism>
<evidence type="ECO:0000313" key="2">
    <source>
        <dbReference type="EMBL" id="EFJ04034.1"/>
    </source>
</evidence>
<accession>D8PKT9</accession>
<dbReference type="KEGG" id="scm:SCHCO_02743934"/>
<feature type="compositionally biased region" description="Acidic residues" evidence="1">
    <location>
        <begin position="1"/>
        <end position="13"/>
    </location>
</feature>
<protein>
    <submittedName>
        <fullName evidence="2">Uncharacterized protein</fullName>
    </submittedName>
</protein>
<evidence type="ECO:0000313" key="3">
    <source>
        <dbReference type="Proteomes" id="UP000007431"/>
    </source>
</evidence>
<dbReference type="GeneID" id="9597660"/>
<dbReference type="OrthoDB" id="10570488at2759"/>
<reference evidence="2 3" key="1">
    <citation type="journal article" date="2010" name="Nat. Biotechnol.">
        <title>Genome sequence of the model mushroom Schizophyllum commune.</title>
        <authorList>
            <person name="Ohm R.A."/>
            <person name="de Jong J.F."/>
            <person name="Lugones L.G."/>
            <person name="Aerts A."/>
            <person name="Kothe E."/>
            <person name="Stajich J.E."/>
            <person name="de Vries R.P."/>
            <person name="Record E."/>
            <person name="Levasseur A."/>
            <person name="Baker S.E."/>
            <person name="Bartholomew K.A."/>
            <person name="Coutinho P.M."/>
            <person name="Erdmann S."/>
            <person name="Fowler T.J."/>
            <person name="Gathman A.C."/>
            <person name="Lombard V."/>
            <person name="Henrissat B."/>
            <person name="Knabe N."/>
            <person name="Kuees U."/>
            <person name="Lilly W.W."/>
            <person name="Lindquist E."/>
            <person name="Lucas S."/>
            <person name="Magnuson J.K."/>
            <person name="Piumi F."/>
            <person name="Raudaskoski M."/>
            <person name="Salamov A."/>
            <person name="Schmutz J."/>
            <person name="Schwarze F.W.M.R."/>
            <person name="vanKuyk P.A."/>
            <person name="Horton J.S."/>
            <person name="Grigoriev I.V."/>
            <person name="Woesten H.A.B."/>
        </authorList>
    </citation>
    <scope>NUCLEOTIDE SEQUENCE [LARGE SCALE GENOMIC DNA]</scope>
    <source>
        <strain evidence="3">H4-8 / FGSC 9210</strain>
    </source>
</reference>
<feature type="non-terminal residue" evidence="2">
    <location>
        <position position="193"/>
    </location>
</feature>
<dbReference type="EMBL" id="GL377302">
    <property type="protein sequence ID" value="EFJ04034.1"/>
    <property type="molecule type" value="Genomic_DNA"/>
</dbReference>